<sequence length="190" mass="19971">MLSNHPETSPSPPLSVEKPCSTKLVPMPERGGPLPENPQAEEGGARVHSQQAHRRPDKNGREGRGRKEGRSGAQASPGAIRPASPPGRGPQPQALAREEHPSPSSLYRPWPLGGGFSSAGSGLLCLSLSAQNTPPPPAVLHLTPLHLRLKGLFSGKPSAPRPPPPGQAAIVSWGPVTDYSPLSLFFVLPF</sequence>
<dbReference type="Proteomes" id="UP000664940">
    <property type="component" value="Unassembled WGS sequence"/>
</dbReference>
<evidence type="ECO:0000313" key="2">
    <source>
        <dbReference type="EMBL" id="KAF6081767.1"/>
    </source>
</evidence>
<evidence type="ECO:0000313" key="3">
    <source>
        <dbReference type="Proteomes" id="UP000664940"/>
    </source>
</evidence>
<comment type="caution">
    <text evidence="2">The sequence shown here is derived from an EMBL/GenBank/DDBJ whole genome shotgun (WGS) entry which is preliminary data.</text>
</comment>
<reference evidence="2 3" key="1">
    <citation type="journal article" date="2020" name="Nature">
        <title>Six reference-quality genomes reveal evolution of bat adaptations.</title>
        <authorList>
            <person name="Jebb D."/>
            <person name="Huang Z."/>
            <person name="Pippel M."/>
            <person name="Hughes G.M."/>
            <person name="Lavrichenko K."/>
            <person name="Devanna P."/>
            <person name="Winkler S."/>
            <person name="Jermiin L.S."/>
            <person name="Skirmuntt E.C."/>
            <person name="Katzourakis A."/>
            <person name="Burkitt-Gray L."/>
            <person name="Ray D.A."/>
            <person name="Sullivan K.A.M."/>
            <person name="Roscito J.G."/>
            <person name="Kirilenko B.M."/>
            <person name="Davalos L.M."/>
            <person name="Corthals A.P."/>
            <person name="Power M.L."/>
            <person name="Jones G."/>
            <person name="Ransome R.D."/>
            <person name="Dechmann D.K.N."/>
            <person name="Locatelli A.G."/>
            <person name="Puechmaille S.J."/>
            <person name="Fedrigo O."/>
            <person name="Jarvis E.D."/>
            <person name="Hiller M."/>
            <person name="Vernes S.C."/>
            <person name="Myers E.W."/>
            <person name="Teeling E.C."/>
        </authorList>
    </citation>
    <scope>NUCLEOTIDE SEQUENCE [LARGE SCALE GENOMIC DNA]</scope>
    <source>
        <strain evidence="2">Bat1K_MPI-CBG_1</strain>
    </source>
</reference>
<evidence type="ECO:0000256" key="1">
    <source>
        <dbReference type="SAM" id="MobiDB-lite"/>
    </source>
</evidence>
<accession>A0A833YWF7</accession>
<dbReference type="AlphaFoldDB" id="A0A833YWF7"/>
<gene>
    <name evidence="2" type="ORF">HJG60_008786</name>
</gene>
<feature type="region of interest" description="Disordered" evidence="1">
    <location>
        <begin position="1"/>
        <end position="112"/>
    </location>
</feature>
<name>A0A833YWF7_9CHIR</name>
<organism evidence="2 3">
    <name type="scientific">Phyllostomus discolor</name>
    <name type="common">pale spear-nosed bat</name>
    <dbReference type="NCBI Taxonomy" id="89673"/>
    <lineage>
        <taxon>Eukaryota</taxon>
        <taxon>Metazoa</taxon>
        <taxon>Chordata</taxon>
        <taxon>Craniata</taxon>
        <taxon>Vertebrata</taxon>
        <taxon>Euteleostomi</taxon>
        <taxon>Mammalia</taxon>
        <taxon>Eutheria</taxon>
        <taxon>Laurasiatheria</taxon>
        <taxon>Chiroptera</taxon>
        <taxon>Yangochiroptera</taxon>
        <taxon>Phyllostomidae</taxon>
        <taxon>Phyllostominae</taxon>
        <taxon>Phyllostomus</taxon>
    </lineage>
</organism>
<protein>
    <submittedName>
        <fullName evidence="2">Uncharacterized protein</fullName>
    </submittedName>
</protein>
<feature type="compositionally biased region" description="Basic and acidic residues" evidence="1">
    <location>
        <begin position="57"/>
        <end position="70"/>
    </location>
</feature>
<proteinExistence type="predicted"/>
<dbReference type="EMBL" id="JABVXQ010000013">
    <property type="protein sequence ID" value="KAF6081767.1"/>
    <property type="molecule type" value="Genomic_DNA"/>
</dbReference>